<dbReference type="Pfam" id="PF19684">
    <property type="entry name" value="DUF6186"/>
    <property type="match status" value="1"/>
</dbReference>
<organism evidence="2 3">
    <name type="scientific">Luteimicrobium album</name>
    <dbReference type="NCBI Taxonomy" id="1054550"/>
    <lineage>
        <taxon>Bacteria</taxon>
        <taxon>Bacillati</taxon>
        <taxon>Actinomycetota</taxon>
        <taxon>Actinomycetes</taxon>
        <taxon>Micrococcales</taxon>
        <taxon>Luteimicrobium</taxon>
    </lineage>
</organism>
<proteinExistence type="predicted"/>
<comment type="caution">
    <text evidence="2">The sequence shown here is derived from an EMBL/GenBank/DDBJ whole genome shotgun (WGS) entry which is preliminary data.</text>
</comment>
<gene>
    <name evidence="2" type="ORF">GCM10025864_38550</name>
</gene>
<feature type="transmembrane region" description="Helical" evidence="1">
    <location>
        <begin position="46"/>
        <end position="63"/>
    </location>
</feature>
<dbReference type="Proteomes" id="UP001157091">
    <property type="component" value="Unassembled WGS sequence"/>
</dbReference>
<keyword evidence="3" id="KW-1185">Reference proteome</keyword>
<protein>
    <submittedName>
        <fullName evidence="2">Uncharacterized protein</fullName>
    </submittedName>
</protein>
<keyword evidence="1" id="KW-0812">Transmembrane</keyword>
<keyword evidence="1" id="KW-1133">Transmembrane helix</keyword>
<dbReference type="RefSeq" id="WP_284294470.1">
    <property type="nucleotide sequence ID" value="NZ_BSUK01000001.1"/>
</dbReference>
<keyword evidence="1" id="KW-0472">Membrane</keyword>
<accession>A0ABQ6I5T5</accession>
<feature type="transmembrane region" description="Helical" evidence="1">
    <location>
        <begin position="6"/>
        <end position="25"/>
    </location>
</feature>
<evidence type="ECO:0000256" key="1">
    <source>
        <dbReference type="SAM" id="Phobius"/>
    </source>
</evidence>
<reference evidence="3" key="1">
    <citation type="journal article" date="2019" name="Int. J. Syst. Evol. Microbiol.">
        <title>The Global Catalogue of Microorganisms (GCM) 10K type strain sequencing project: providing services to taxonomists for standard genome sequencing and annotation.</title>
        <authorList>
            <consortium name="The Broad Institute Genomics Platform"/>
            <consortium name="The Broad Institute Genome Sequencing Center for Infectious Disease"/>
            <person name="Wu L."/>
            <person name="Ma J."/>
        </authorList>
    </citation>
    <scope>NUCLEOTIDE SEQUENCE [LARGE SCALE GENOMIC DNA]</scope>
    <source>
        <strain evidence="3">NBRC 106348</strain>
    </source>
</reference>
<dbReference type="InterPro" id="IPR046177">
    <property type="entry name" value="DUF6186"/>
</dbReference>
<sequence>MGTTLTLAAYGACVLAAAALGLVAARRPERLAPLRDVLDALARRRAARVLLVVFWWWLGWHFLVGPTT</sequence>
<name>A0ABQ6I5T5_9MICO</name>
<evidence type="ECO:0000313" key="2">
    <source>
        <dbReference type="EMBL" id="GMA26096.1"/>
    </source>
</evidence>
<dbReference type="EMBL" id="BSUK01000001">
    <property type="protein sequence ID" value="GMA26096.1"/>
    <property type="molecule type" value="Genomic_DNA"/>
</dbReference>
<evidence type="ECO:0000313" key="3">
    <source>
        <dbReference type="Proteomes" id="UP001157091"/>
    </source>
</evidence>